<feature type="domain" description="SnoaL-like" evidence="1">
    <location>
        <begin position="14"/>
        <end position="103"/>
    </location>
</feature>
<dbReference type="AlphaFoldDB" id="A0A9E5JQK7"/>
<dbReference type="InterPro" id="IPR037401">
    <property type="entry name" value="SnoaL-like"/>
</dbReference>
<protein>
    <submittedName>
        <fullName evidence="2">Nuclear transport factor 2 family protein</fullName>
    </submittedName>
</protein>
<comment type="caution">
    <text evidence="2">The sequence shown here is derived from an EMBL/GenBank/DDBJ whole genome shotgun (WGS) entry which is preliminary data.</text>
</comment>
<sequence>MTTAFTSEHRKAVVEDYFQCLLHGNISALPVTSDYVTQSPMSGRLSGKAALDYLEEIGREMSDIRIVRCIAEGDTLAVQYDEISEDLVLPVCAFIDFRGDKICSTQVFFDSAAL</sequence>
<reference evidence="2" key="1">
    <citation type="submission" date="2020-03" db="EMBL/GenBank/DDBJ databases">
        <authorList>
            <person name="Guo F."/>
        </authorList>
    </citation>
    <scope>NUCLEOTIDE SEQUENCE</scope>
    <source>
        <strain evidence="2">JCM 30134</strain>
    </source>
</reference>
<dbReference type="EMBL" id="JAAONZ010000003">
    <property type="protein sequence ID" value="NHO64872.1"/>
    <property type="molecule type" value="Genomic_DNA"/>
</dbReference>
<dbReference type="RefSeq" id="WP_167182560.1">
    <property type="nucleotide sequence ID" value="NZ_JAAONZ010000003.1"/>
</dbReference>
<organism evidence="2 3">
    <name type="scientific">Pseudomaricurvus hydrocarbonicus</name>
    <dbReference type="NCBI Taxonomy" id="1470433"/>
    <lineage>
        <taxon>Bacteria</taxon>
        <taxon>Pseudomonadati</taxon>
        <taxon>Pseudomonadota</taxon>
        <taxon>Gammaproteobacteria</taxon>
        <taxon>Cellvibrionales</taxon>
        <taxon>Cellvibrionaceae</taxon>
        <taxon>Pseudomaricurvus</taxon>
    </lineage>
</organism>
<gene>
    <name evidence="2" type="ORF">G8770_04880</name>
</gene>
<dbReference type="Pfam" id="PF12680">
    <property type="entry name" value="SnoaL_2"/>
    <property type="match status" value="1"/>
</dbReference>
<evidence type="ECO:0000259" key="1">
    <source>
        <dbReference type="Pfam" id="PF12680"/>
    </source>
</evidence>
<dbReference type="SUPFAM" id="SSF54427">
    <property type="entry name" value="NTF2-like"/>
    <property type="match status" value="1"/>
</dbReference>
<name>A0A9E5JQK7_9GAMM</name>
<evidence type="ECO:0000313" key="2">
    <source>
        <dbReference type="EMBL" id="NHO64872.1"/>
    </source>
</evidence>
<evidence type="ECO:0000313" key="3">
    <source>
        <dbReference type="Proteomes" id="UP000787472"/>
    </source>
</evidence>
<proteinExistence type="predicted"/>
<dbReference type="InterPro" id="IPR032710">
    <property type="entry name" value="NTF2-like_dom_sf"/>
</dbReference>
<dbReference type="Proteomes" id="UP000787472">
    <property type="component" value="Unassembled WGS sequence"/>
</dbReference>
<keyword evidence="3" id="KW-1185">Reference proteome</keyword>
<accession>A0A9E5JQK7</accession>
<dbReference type="Gene3D" id="3.10.450.50">
    <property type="match status" value="1"/>
</dbReference>